<sequence length="369" mass="41904">MKKRAGNASNIKEKDAKDIVKHDEDAQITQRGSNLQSGIAESVKNEEGIPQVKKEEGEDEKIRTKEQAKRFLRQMRNDAMKVKKEAEEGVLDPLTVVNILEGVKPFPIPLDDDDDLDIHFTVSRPFLSSLFGGSSQSTFPDIATEKIEEKLTAFGFAEDQWQCIKPDWNPHMPSVPGRPGLYFGSRSLKDDLTPNTEWDRGICRVFACIDTSKWLYVGQYEIEYVSTLTIDEWKGLPDKAKETWIKGIVKKTWARKHRIRIYLRNRPGTDRQFTLAEYSLKLADTANKYLGVVTEAQVADALDCGEEAIVVWKMRCVDYEKEFQRHIISNSPSSTGKKVKGKKREAPEADSSTSAKRMRTRSSAKQENA</sequence>
<evidence type="ECO:0000259" key="2">
    <source>
        <dbReference type="Pfam" id="PF20411"/>
    </source>
</evidence>
<evidence type="ECO:0000313" key="4">
    <source>
        <dbReference type="Proteomes" id="UP001465976"/>
    </source>
</evidence>
<dbReference type="EMBL" id="JBAHYK010000030">
    <property type="protein sequence ID" value="KAL0580462.1"/>
    <property type="molecule type" value="Genomic_DNA"/>
</dbReference>
<evidence type="ECO:0000313" key="3">
    <source>
        <dbReference type="EMBL" id="KAL0580462.1"/>
    </source>
</evidence>
<organism evidence="3 4">
    <name type="scientific">Marasmius crinis-equi</name>
    <dbReference type="NCBI Taxonomy" id="585013"/>
    <lineage>
        <taxon>Eukaryota</taxon>
        <taxon>Fungi</taxon>
        <taxon>Dikarya</taxon>
        <taxon>Basidiomycota</taxon>
        <taxon>Agaricomycotina</taxon>
        <taxon>Agaricomycetes</taxon>
        <taxon>Agaricomycetidae</taxon>
        <taxon>Agaricales</taxon>
        <taxon>Marasmiineae</taxon>
        <taxon>Marasmiaceae</taxon>
        <taxon>Marasmius</taxon>
    </lineage>
</organism>
<name>A0ABR3FY44_9AGAR</name>
<feature type="region of interest" description="Disordered" evidence="1">
    <location>
        <begin position="1"/>
        <end position="63"/>
    </location>
</feature>
<reference evidence="3 4" key="1">
    <citation type="submission" date="2024-02" db="EMBL/GenBank/DDBJ databases">
        <title>A draft genome for the cacao thread blight pathogen Marasmius crinis-equi.</title>
        <authorList>
            <person name="Cohen S.P."/>
            <person name="Baruah I.K."/>
            <person name="Amoako-Attah I."/>
            <person name="Bukari Y."/>
            <person name="Meinhardt L.W."/>
            <person name="Bailey B.A."/>
        </authorList>
    </citation>
    <scope>NUCLEOTIDE SEQUENCE [LARGE SCALE GENOMIC DNA]</scope>
    <source>
        <strain evidence="3 4">GH-76</strain>
    </source>
</reference>
<feature type="region of interest" description="Disordered" evidence="1">
    <location>
        <begin position="330"/>
        <end position="369"/>
    </location>
</feature>
<evidence type="ECO:0000256" key="1">
    <source>
        <dbReference type="SAM" id="MobiDB-lite"/>
    </source>
</evidence>
<accession>A0ABR3FY44</accession>
<keyword evidence="4" id="KW-1185">Reference proteome</keyword>
<protein>
    <recommendedName>
        <fullName evidence="2">DUF6697 domain-containing protein</fullName>
    </recommendedName>
</protein>
<feature type="compositionally biased region" description="Polar residues" evidence="1">
    <location>
        <begin position="27"/>
        <end position="39"/>
    </location>
</feature>
<proteinExistence type="predicted"/>
<comment type="caution">
    <text evidence="3">The sequence shown here is derived from an EMBL/GenBank/DDBJ whole genome shotgun (WGS) entry which is preliminary data.</text>
</comment>
<gene>
    <name evidence="3" type="ORF">V5O48_001532</name>
</gene>
<dbReference type="InterPro" id="IPR046520">
    <property type="entry name" value="DUF6697"/>
</dbReference>
<feature type="domain" description="DUF6697" evidence="2">
    <location>
        <begin position="121"/>
        <end position="329"/>
    </location>
</feature>
<dbReference type="Proteomes" id="UP001465976">
    <property type="component" value="Unassembled WGS sequence"/>
</dbReference>
<feature type="compositionally biased region" description="Basic and acidic residues" evidence="1">
    <location>
        <begin position="43"/>
        <end position="63"/>
    </location>
</feature>
<dbReference type="Pfam" id="PF20411">
    <property type="entry name" value="DUF6697"/>
    <property type="match status" value="1"/>
</dbReference>
<feature type="compositionally biased region" description="Basic and acidic residues" evidence="1">
    <location>
        <begin position="11"/>
        <end position="25"/>
    </location>
</feature>